<sequence>MVLPVLHQNTKVCLYKMKTLKQGTIIQVRSQPSYAIMRESGGVSGERSIDKTTLRMIIHVVRTVEDLYNSDATEILNSNNSTDVKSSSPNMVSNINQTAVGETIVSKSVVQVFRNETCV</sequence>
<comment type="caution">
    <text evidence="1">The sequence shown here is derived from an EMBL/GenBank/DDBJ whole genome shotgun (WGS) entry which is preliminary data.</text>
</comment>
<reference evidence="1" key="1">
    <citation type="submission" date="2020-07" db="EMBL/GenBank/DDBJ databases">
        <title>Multicomponent nature underlies the extraordinary mechanical properties of spider dragline silk.</title>
        <authorList>
            <person name="Kono N."/>
            <person name="Nakamura H."/>
            <person name="Mori M."/>
            <person name="Yoshida Y."/>
            <person name="Ohtoshi R."/>
            <person name="Malay A.D."/>
            <person name="Moran D.A.P."/>
            <person name="Tomita M."/>
            <person name="Numata K."/>
            <person name="Arakawa K."/>
        </authorList>
    </citation>
    <scope>NUCLEOTIDE SEQUENCE</scope>
</reference>
<evidence type="ECO:0000313" key="1">
    <source>
        <dbReference type="EMBL" id="GFQ64856.1"/>
    </source>
</evidence>
<name>A0A8X6EYY9_TRICU</name>
<gene>
    <name evidence="1" type="ORF">TNCT_665781</name>
</gene>
<keyword evidence="2" id="KW-1185">Reference proteome</keyword>
<dbReference type="AlphaFoldDB" id="A0A8X6EYY9"/>
<protein>
    <submittedName>
        <fullName evidence="1">Uncharacterized protein</fullName>
    </submittedName>
</protein>
<dbReference type="EMBL" id="BMAO01000157">
    <property type="protein sequence ID" value="GFQ64856.1"/>
    <property type="molecule type" value="Genomic_DNA"/>
</dbReference>
<evidence type="ECO:0000313" key="2">
    <source>
        <dbReference type="Proteomes" id="UP000887116"/>
    </source>
</evidence>
<accession>A0A8X6EYY9</accession>
<proteinExistence type="predicted"/>
<organism evidence="1 2">
    <name type="scientific">Trichonephila clavata</name>
    <name type="common">Joro spider</name>
    <name type="synonym">Nephila clavata</name>
    <dbReference type="NCBI Taxonomy" id="2740835"/>
    <lineage>
        <taxon>Eukaryota</taxon>
        <taxon>Metazoa</taxon>
        <taxon>Ecdysozoa</taxon>
        <taxon>Arthropoda</taxon>
        <taxon>Chelicerata</taxon>
        <taxon>Arachnida</taxon>
        <taxon>Araneae</taxon>
        <taxon>Araneomorphae</taxon>
        <taxon>Entelegynae</taxon>
        <taxon>Araneoidea</taxon>
        <taxon>Nephilidae</taxon>
        <taxon>Trichonephila</taxon>
    </lineage>
</organism>
<dbReference type="Proteomes" id="UP000887116">
    <property type="component" value="Unassembled WGS sequence"/>
</dbReference>